<proteinExistence type="predicted"/>
<sequence>MKRFMGYLFYTLVVGVIVYWGFLLGQSLRAQARRTFYPYPLYVFMALYPIVLGMVFAVPGLIGRIRQKGKWRIDWPMLLPVGVPTFLLNINIILTWLFHISLINYAWYLLILTDPRSLDISGIVCGFVILSSLIRKPLDEDNVFN</sequence>
<evidence type="ECO:0000313" key="3">
    <source>
        <dbReference type="Proteomes" id="UP000002892"/>
    </source>
</evidence>
<feature type="transmembrane region" description="Helical" evidence="1">
    <location>
        <begin position="75"/>
        <end position="98"/>
    </location>
</feature>
<dbReference type="RefSeq" id="WP_014826947.1">
    <property type="nucleotide sequence ID" value="NC_018068.1"/>
</dbReference>
<keyword evidence="3" id="KW-1185">Reference proteome</keyword>
<dbReference type="Proteomes" id="UP000002892">
    <property type="component" value="Chromosome"/>
</dbReference>
<dbReference type="EMBL" id="CP003639">
    <property type="protein sequence ID" value="AFM40942.1"/>
    <property type="molecule type" value="Genomic_DNA"/>
</dbReference>
<organism evidence="2 3">
    <name type="scientific">Desulfosporosinus acidiphilus (strain DSM 22704 / JCM 16185 / SJ4)</name>
    <dbReference type="NCBI Taxonomy" id="646529"/>
    <lineage>
        <taxon>Bacteria</taxon>
        <taxon>Bacillati</taxon>
        <taxon>Bacillota</taxon>
        <taxon>Clostridia</taxon>
        <taxon>Eubacteriales</taxon>
        <taxon>Desulfitobacteriaceae</taxon>
        <taxon>Desulfosporosinus</taxon>
    </lineage>
</organism>
<keyword evidence="1" id="KW-0472">Membrane</keyword>
<feature type="transmembrane region" description="Helical" evidence="1">
    <location>
        <begin position="118"/>
        <end position="134"/>
    </location>
</feature>
<dbReference type="eggNOG" id="ENOG5032ZDG">
    <property type="taxonomic scope" value="Bacteria"/>
</dbReference>
<keyword evidence="1" id="KW-1133">Transmembrane helix</keyword>
<dbReference type="AlphaFoldDB" id="I4D568"/>
<feature type="transmembrane region" description="Helical" evidence="1">
    <location>
        <begin position="7"/>
        <end position="27"/>
    </location>
</feature>
<keyword evidence="1" id="KW-0812">Transmembrane</keyword>
<evidence type="ECO:0000313" key="2">
    <source>
        <dbReference type="EMBL" id="AFM40942.1"/>
    </source>
</evidence>
<protein>
    <submittedName>
        <fullName evidence="2">Uncharacterized protein</fullName>
    </submittedName>
</protein>
<reference evidence="2 3" key="1">
    <citation type="journal article" date="2012" name="J. Bacteriol.">
        <title>Complete genome sequences of Desulfosporosinus orientis DSM765T, Desulfosporosinus youngiae DSM17734T, Desulfosporosinus meridiei DSM13257T, and Desulfosporosinus acidiphilus DSM22704T.</title>
        <authorList>
            <person name="Pester M."/>
            <person name="Brambilla E."/>
            <person name="Alazard D."/>
            <person name="Rattei T."/>
            <person name="Weinmaier T."/>
            <person name="Han J."/>
            <person name="Lucas S."/>
            <person name="Lapidus A."/>
            <person name="Cheng J.F."/>
            <person name="Goodwin L."/>
            <person name="Pitluck S."/>
            <person name="Peters L."/>
            <person name="Ovchinnikova G."/>
            <person name="Teshima H."/>
            <person name="Detter J.C."/>
            <person name="Han C.S."/>
            <person name="Tapia R."/>
            <person name="Land M.L."/>
            <person name="Hauser L."/>
            <person name="Kyrpides N.C."/>
            <person name="Ivanova N.N."/>
            <person name="Pagani I."/>
            <person name="Huntmann M."/>
            <person name="Wei C.L."/>
            <person name="Davenport K.W."/>
            <person name="Daligault H."/>
            <person name="Chain P.S."/>
            <person name="Chen A."/>
            <person name="Mavromatis K."/>
            <person name="Markowitz V."/>
            <person name="Szeto E."/>
            <person name="Mikhailova N."/>
            <person name="Pati A."/>
            <person name="Wagner M."/>
            <person name="Woyke T."/>
            <person name="Ollivier B."/>
            <person name="Klenk H.P."/>
            <person name="Spring S."/>
            <person name="Loy A."/>
        </authorList>
    </citation>
    <scope>NUCLEOTIDE SEQUENCE [LARGE SCALE GENOMIC DNA]</scope>
    <source>
        <strain evidence="3">DSM 22704 / JCM 16185 / SJ4</strain>
    </source>
</reference>
<evidence type="ECO:0000256" key="1">
    <source>
        <dbReference type="SAM" id="Phobius"/>
    </source>
</evidence>
<dbReference type="STRING" id="646529.Desaci_1965"/>
<dbReference type="HOGENOM" id="CLU_138367_0_0_9"/>
<dbReference type="OrthoDB" id="1798014at2"/>
<accession>I4D568</accession>
<gene>
    <name evidence="2" type="ordered locus">Desaci_1965</name>
</gene>
<name>I4D568_DESAJ</name>
<feature type="transmembrane region" description="Helical" evidence="1">
    <location>
        <begin position="39"/>
        <end position="63"/>
    </location>
</feature>
<dbReference type="KEGG" id="dai:Desaci_1965"/>